<sequence>MPALDLIDHSPQHPSPAAPISSASNVFLLDNYDSFTWNVYQYLVLEGANVTVIRNDEISLDELIARKPTQLVVSPGPGHPETDAGISKDAIRHFAGEIPVLGVCMGEQCIYSVFGGVVEQTGEILHGKTSPLRHDGKGVYHGLAQDLPVTRYHSLAGTHPTLPSCLEVSSWIAAGPDGGKSVIMGVRHKELLVEGVQFHPESILTAEGRTMLKNFLRMQGGTWAENERLQKHNKHAATNGVSVHTNGASSTDDKKTSILERIYAHRRIAVAAQKHIPSQRPEDLQAAYELDLAPPLVSFPNRLRQSPYKLSLMAEIKRASPSKGIISLSACAPSQARTYALAGASVISVLTEPEWFRGSIDDLRSVRQALSGMPNRPAVLRKEFVFEEYQILEARLAGADTVLLIVKMLDVETLTRLYKYSQSLGMEPLVEVNTVEEMEVAVKLGSKVIGVNNRNLTTFDVDMDTTTRLMTMVSKDTILCALSGIAGPQDVKPYQENGVGAVLVGEALMRAKDTATFIAQLLGSGEAATKSAAKRKLLVKICGTRSAEAAKTAIEAGADLIGMILATHRKRCVSTETAFQISKVVHQTPKRSTSSSNSETASQAKATSFFRHTGAHHLHHPKRTLLVGVFQNQPLEYILEQQKLLDLDIVQLHGSEPIEWASLIPVPVMRAFKPGEAELATTGYHAIPLLDSGAGGTGQQLAVKNVKTVLQQHGGLEVMLAGGLTPANVAEMVRSLGDMADRVTGVDVSSGVETDGEQDLESIRRFIAAAKEVESGT</sequence>
<dbReference type="NCBIfam" id="TIGR00566">
    <property type="entry name" value="trpG_papA"/>
    <property type="match status" value="1"/>
</dbReference>
<dbReference type="PROSITE" id="PS51273">
    <property type="entry name" value="GATASE_TYPE_1"/>
    <property type="match status" value="1"/>
</dbReference>
<evidence type="ECO:0000256" key="15">
    <source>
        <dbReference type="ARBA" id="ARBA00047683"/>
    </source>
</evidence>
<dbReference type="EC" id="4.1.3.27" evidence="16"/>
<evidence type="ECO:0000313" key="21">
    <source>
        <dbReference type="EMBL" id="EMC98568.1"/>
    </source>
</evidence>
<dbReference type="CDD" id="cd00331">
    <property type="entry name" value="IGPS"/>
    <property type="match status" value="1"/>
</dbReference>
<comment type="function">
    <text evidence="3 16">Trifunctional enzyme bearing the Gln amidotransferase (GATase) domain of anthranilate synthase, indole-glycerolphosphate synthase, and phosphoribosylanthranilate isomerase activities.</text>
</comment>
<comment type="catalytic activity">
    <reaction evidence="2 16">
        <text>1-(2-carboxyphenylamino)-1-deoxy-D-ribulose 5-phosphate + H(+) = (1S,2R)-1-C-(indol-3-yl)glycerol 3-phosphate + CO2 + H2O</text>
        <dbReference type="Rhea" id="RHEA:23476"/>
        <dbReference type="ChEBI" id="CHEBI:15377"/>
        <dbReference type="ChEBI" id="CHEBI:15378"/>
        <dbReference type="ChEBI" id="CHEBI:16526"/>
        <dbReference type="ChEBI" id="CHEBI:58613"/>
        <dbReference type="ChEBI" id="CHEBI:58866"/>
        <dbReference type="EC" id="4.1.1.48"/>
    </reaction>
</comment>
<keyword evidence="9 16" id="KW-0822">Tryptophan biosynthesis</keyword>
<protein>
    <recommendedName>
        <fullName evidence="16">Multifunctional tryptophan biosynthesis protein</fullName>
    </recommendedName>
    <domain>
        <recommendedName>
            <fullName evidence="16">Anthranilate synthase component 2</fullName>
            <shortName evidence="16">AS</shortName>
            <ecNumber evidence="16">4.1.3.27</ecNumber>
        </recommendedName>
        <alternativeName>
            <fullName evidence="16">Anthranilate synthase, glutamine amidotransferase component</fullName>
        </alternativeName>
    </domain>
    <domain>
        <recommendedName>
            <fullName evidence="16">Indole-3-glycerol phosphate synthase</fullName>
            <shortName evidence="16">IGPS</shortName>
            <ecNumber evidence="16">4.1.1.48</ecNumber>
        </recommendedName>
    </domain>
    <domain>
        <recommendedName>
            <fullName evidence="16">N-(5'-phosphoribosyl)anthranilate isomerase</fullName>
            <shortName evidence="16">PRAI</shortName>
            <ecNumber evidence="16">5.3.1.24</ecNumber>
        </recommendedName>
    </domain>
</protein>
<dbReference type="InterPro" id="IPR050472">
    <property type="entry name" value="Anth_synth/Amidotransfase"/>
</dbReference>
<dbReference type="Pfam" id="PF00218">
    <property type="entry name" value="IGPS"/>
    <property type="match status" value="1"/>
</dbReference>
<evidence type="ECO:0000256" key="2">
    <source>
        <dbReference type="ARBA" id="ARBA00001633"/>
    </source>
</evidence>
<dbReference type="GO" id="GO:0004049">
    <property type="term" value="F:anthranilate synthase activity"/>
    <property type="evidence" value="ECO:0007669"/>
    <property type="project" value="UniProtKB-UniRule"/>
</dbReference>
<dbReference type="Pfam" id="PF00697">
    <property type="entry name" value="PRAI"/>
    <property type="match status" value="1"/>
</dbReference>
<comment type="pathway">
    <text evidence="6 16">Amino-acid biosynthesis; L-tryptophan biosynthesis; L-tryptophan from chorismate: step 1/5.</text>
</comment>
<evidence type="ECO:0000256" key="11">
    <source>
        <dbReference type="ARBA" id="ARBA00023141"/>
    </source>
</evidence>
<dbReference type="GO" id="GO:0004640">
    <property type="term" value="F:phosphoribosylanthranilate isomerase activity"/>
    <property type="evidence" value="ECO:0007669"/>
    <property type="project" value="UniProtKB-UniRule"/>
</dbReference>
<dbReference type="InterPro" id="IPR013798">
    <property type="entry name" value="Indole-3-glycerol_P_synth_dom"/>
</dbReference>
<evidence type="ECO:0000256" key="3">
    <source>
        <dbReference type="ARBA" id="ARBA00003272"/>
    </source>
</evidence>
<evidence type="ECO:0000256" key="17">
    <source>
        <dbReference type="SAM" id="MobiDB-lite"/>
    </source>
</evidence>
<feature type="domain" description="Glutamine amidotransferase" evidence="18">
    <location>
        <begin position="28"/>
        <end position="216"/>
    </location>
</feature>
<dbReference type="GO" id="GO:0005829">
    <property type="term" value="C:cytosol"/>
    <property type="evidence" value="ECO:0007669"/>
    <property type="project" value="TreeGrafter"/>
</dbReference>
<comment type="pathway">
    <text evidence="5 16">Amino-acid biosynthesis; L-tryptophan biosynthesis; L-tryptophan from chorismate: step 4/5.</text>
</comment>
<dbReference type="EMBL" id="KB445552">
    <property type="protein sequence ID" value="EMC98568.1"/>
    <property type="molecule type" value="Genomic_DNA"/>
</dbReference>
<feature type="domain" description="Indole-3-glycerol phosphate synthase" evidence="19">
    <location>
        <begin position="259"/>
        <end position="521"/>
    </location>
</feature>
<dbReference type="GO" id="GO:0000162">
    <property type="term" value="P:L-tryptophan biosynthetic process"/>
    <property type="evidence" value="ECO:0007669"/>
    <property type="project" value="UniProtKB-UniRule"/>
</dbReference>
<dbReference type="OrthoDB" id="524799at2759"/>
<dbReference type="Proteomes" id="UP000011761">
    <property type="component" value="Unassembled WGS sequence"/>
</dbReference>
<dbReference type="CDD" id="cd00405">
    <property type="entry name" value="PRAI"/>
    <property type="match status" value="1"/>
</dbReference>
<evidence type="ECO:0000256" key="9">
    <source>
        <dbReference type="ARBA" id="ARBA00022822"/>
    </source>
</evidence>
<dbReference type="InterPro" id="IPR016302">
    <property type="entry name" value="Anthranilate_synth_II"/>
</dbReference>
<gene>
    <name evidence="21" type="ORF">BAUCODRAFT_65885</name>
</gene>
<dbReference type="InterPro" id="IPR001240">
    <property type="entry name" value="PRAI_dom"/>
</dbReference>
<dbReference type="eggNOG" id="KOG4201">
    <property type="taxonomic scope" value="Eukaryota"/>
</dbReference>
<dbReference type="CDD" id="cd01743">
    <property type="entry name" value="GATase1_Anthranilate_Synthase"/>
    <property type="match status" value="1"/>
</dbReference>
<dbReference type="KEGG" id="bcom:BAUCODRAFT_65885"/>
<evidence type="ECO:0000256" key="1">
    <source>
        <dbReference type="ARBA" id="ARBA00001164"/>
    </source>
</evidence>
<feature type="domain" description="N-(5'phosphoribosyl) anthranilate isomerase (PRAI)" evidence="20">
    <location>
        <begin position="598"/>
        <end position="768"/>
    </location>
</feature>
<dbReference type="PANTHER" id="PTHR43418:SF4">
    <property type="entry name" value="MULTIFUNCTIONAL TRYPTOPHAN BIOSYNTHESIS PROTEIN"/>
    <property type="match status" value="1"/>
</dbReference>
<feature type="compositionally biased region" description="Low complexity" evidence="17">
    <location>
        <begin position="592"/>
        <end position="602"/>
    </location>
</feature>
<dbReference type="InterPro" id="IPR013785">
    <property type="entry name" value="Aldolase_TIM"/>
</dbReference>
<comment type="pathway">
    <text evidence="4 16">Amino-acid biosynthesis; L-tryptophan biosynthesis; L-tryptophan from chorismate: step 3/5.</text>
</comment>
<dbReference type="PANTHER" id="PTHR43418">
    <property type="entry name" value="MULTIFUNCTIONAL TRYPTOPHAN BIOSYNTHESIS PROTEIN-RELATED"/>
    <property type="match status" value="1"/>
</dbReference>
<dbReference type="PRINTS" id="PR00097">
    <property type="entry name" value="ANTSNTHASEII"/>
</dbReference>
<keyword evidence="13 16" id="KW-0456">Lyase</keyword>
<evidence type="ECO:0000259" key="18">
    <source>
        <dbReference type="Pfam" id="PF00117"/>
    </source>
</evidence>
<evidence type="ECO:0000256" key="14">
    <source>
        <dbReference type="ARBA" id="ARBA00023268"/>
    </source>
</evidence>
<evidence type="ECO:0000259" key="19">
    <source>
        <dbReference type="Pfam" id="PF00218"/>
    </source>
</evidence>
<dbReference type="FunFam" id="3.40.50.880:FF:000031">
    <property type="entry name" value="Multifunctional tryptophan biosynthesis protein"/>
    <property type="match status" value="1"/>
</dbReference>
<evidence type="ECO:0000256" key="10">
    <source>
        <dbReference type="ARBA" id="ARBA00022962"/>
    </source>
</evidence>
<dbReference type="OMA" id="EPIEWAN"/>
<dbReference type="EC" id="5.3.1.24" evidence="16"/>
<evidence type="ECO:0000256" key="16">
    <source>
        <dbReference type="PIRNR" id="PIRNR001382"/>
    </source>
</evidence>
<accession>M2N3M5</accession>
<dbReference type="FunFam" id="3.20.20.70:FF:000136">
    <property type="entry name" value="Multifunctional tryptophan biosynthesis protein"/>
    <property type="match status" value="1"/>
</dbReference>
<dbReference type="RefSeq" id="XP_007673777.1">
    <property type="nucleotide sequence ID" value="XM_007675587.1"/>
</dbReference>
<dbReference type="Gene3D" id="3.20.20.70">
    <property type="entry name" value="Aldolase class I"/>
    <property type="match status" value="2"/>
</dbReference>
<dbReference type="STRING" id="717646.M2N3M5"/>
<keyword evidence="14" id="KW-0511">Multifunctional enzyme</keyword>
<keyword evidence="8 16" id="KW-0210">Decarboxylase</keyword>
<dbReference type="EC" id="4.1.1.48" evidence="16"/>
<dbReference type="HAMAP" id="MF_00135">
    <property type="entry name" value="PRAI"/>
    <property type="match status" value="1"/>
</dbReference>
<evidence type="ECO:0000256" key="12">
    <source>
        <dbReference type="ARBA" id="ARBA00023235"/>
    </source>
</evidence>
<dbReference type="eggNOG" id="KOG0026">
    <property type="taxonomic scope" value="Eukaryota"/>
</dbReference>
<evidence type="ECO:0000256" key="8">
    <source>
        <dbReference type="ARBA" id="ARBA00022793"/>
    </source>
</evidence>
<dbReference type="GeneID" id="19116240"/>
<evidence type="ECO:0000256" key="7">
    <source>
        <dbReference type="ARBA" id="ARBA00022605"/>
    </source>
</evidence>
<dbReference type="PIRSF" id="PIRSF001382">
    <property type="entry name" value="TrpG-trpC-trpF"/>
    <property type="match status" value="1"/>
</dbReference>
<evidence type="ECO:0000313" key="22">
    <source>
        <dbReference type="Proteomes" id="UP000011761"/>
    </source>
</evidence>
<dbReference type="GO" id="GO:0004425">
    <property type="term" value="F:indole-3-glycerol-phosphate synthase activity"/>
    <property type="evidence" value="ECO:0007669"/>
    <property type="project" value="UniProtKB-UniRule"/>
</dbReference>
<keyword evidence="7 16" id="KW-0028">Amino-acid biosynthesis</keyword>
<dbReference type="SUPFAM" id="SSF51366">
    <property type="entry name" value="Ribulose-phoshate binding barrel"/>
    <property type="match status" value="2"/>
</dbReference>
<keyword evidence="22" id="KW-1185">Reference proteome</keyword>
<dbReference type="UniPathway" id="UPA00035">
    <property type="reaction ID" value="UER00040"/>
</dbReference>
<organism evidence="21 22">
    <name type="scientific">Baudoinia panamericana (strain UAMH 10762)</name>
    <name type="common">Angels' share fungus</name>
    <name type="synonym">Baudoinia compniacensis (strain UAMH 10762)</name>
    <dbReference type="NCBI Taxonomy" id="717646"/>
    <lineage>
        <taxon>Eukaryota</taxon>
        <taxon>Fungi</taxon>
        <taxon>Dikarya</taxon>
        <taxon>Ascomycota</taxon>
        <taxon>Pezizomycotina</taxon>
        <taxon>Dothideomycetes</taxon>
        <taxon>Dothideomycetidae</taxon>
        <taxon>Mycosphaerellales</taxon>
        <taxon>Teratosphaeriaceae</taxon>
        <taxon>Baudoinia</taxon>
    </lineage>
</organism>
<dbReference type="InterPro" id="IPR029062">
    <property type="entry name" value="Class_I_gatase-like"/>
</dbReference>
<feature type="region of interest" description="Disordered" evidence="17">
    <location>
        <begin position="585"/>
        <end position="605"/>
    </location>
</feature>
<evidence type="ECO:0000256" key="4">
    <source>
        <dbReference type="ARBA" id="ARBA00004664"/>
    </source>
</evidence>
<dbReference type="InterPro" id="IPR001468">
    <property type="entry name" value="Indole-3-GlycerolPSynthase_CS"/>
</dbReference>
<dbReference type="eggNOG" id="KOG4202">
    <property type="taxonomic scope" value="Eukaryota"/>
</dbReference>
<comment type="catalytic activity">
    <reaction evidence="15 16">
        <text>chorismate + L-glutamine = anthranilate + pyruvate + L-glutamate + H(+)</text>
        <dbReference type="Rhea" id="RHEA:21732"/>
        <dbReference type="ChEBI" id="CHEBI:15361"/>
        <dbReference type="ChEBI" id="CHEBI:15378"/>
        <dbReference type="ChEBI" id="CHEBI:16567"/>
        <dbReference type="ChEBI" id="CHEBI:29748"/>
        <dbReference type="ChEBI" id="CHEBI:29985"/>
        <dbReference type="ChEBI" id="CHEBI:58359"/>
        <dbReference type="EC" id="4.1.3.27"/>
    </reaction>
</comment>
<dbReference type="Pfam" id="PF00117">
    <property type="entry name" value="GATase"/>
    <property type="match status" value="1"/>
</dbReference>
<dbReference type="Gene3D" id="3.40.50.880">
    <property type="match status" value="1"/>
</dbReference>
<dbReference type="InterPro" id="IPR017926">
    <property type="entry name" value="GATASE"/>
</dbReference>
<dbReference type="InterPro" id="IPR011060">
    <property type="entry name" value="RibuloseP-bd_barrel"/>
</dbReference>
<evidence type="ECO:0000256" key="13">
    <source>
        <dbReference type="ARBA" id="ARBA00023239"/>
    </source>
</evidence>
<dbReference type="SUPFAM" id="SSF52317">
    <property type="entry name" value="Class I glutamine amidotransferase-like"/>
    <property type="match status" value="1"/>
</dbReference>
<dbReference type="InterPro" id="IPR006221">
    <property type="entry name" value="TrpG/PapA_dom"/>
</dbReference>
<evidence type="ECO:0000256" key="5">
    <source>
        <dbReference type="ARBA" id="ARBA00004696"/>
    </source>
</evidence>
<dbReference type="HOGENOM" id="CLU_007713_2_0_1"/>
<reference evidence="21 22" key="1">
    <citation type="journal article" date="2012" name="PLoS Pathog.">
        <title>Diverse lifestyles and strategies of plant pathogenesis encoded in the genomes of eighteen Dothideomycetes fungi.</title>
        <authorList>
            <person name="Ohm R.A."/>
            <person name="Feau N."/>
            <person name="Henrissat B."/>
            <person name="Schoch C.L."/>
            <person name="Horwitz B.A."/>
            <person name="Barry K.W."/>
            <person name="Condon B.J."/>
            <person name="Copeland A.C."/>
            <person name="Dhillon B."/>
            <person name="Glaser F."/>
            <person name="Hesse C.N."/>
            <person name="Kosti I."/>
            <person name="LaButti K."/>
            <person name="Lindquist E.A."/>
            <person name="Lucas S."/>
            <person name="Salamov A.A."/>
            <person name="Bradshaw R.E."/>
            <person name="Ciuffetti L."/>
            <person name="Hamelin R.C."/>
            <person name="Kema G.H.J."/>
            <person name="Lawrence C."/>
            <person name="Scott J.A."/>
            <person name="Spatafora J.W."/>
            <person name="Turgeon B.G."/>
            <person name="de Wit P.J.G.M."/>
            <person name="Zhong S."/>
            <person name="Goodwin S.B."/>
            <person name="Grigoriev I.V."/>
        </authorList>
    </citation>
    <scope>NUCLEOTIDE SEQUENCE [LARGE SCALE GENOMIC DNA]</scope>
    <source>
        <strain evidence="21 22">UAMH 10762</strain>
    </source>
</reference>
<dbReference type="PROSITE" id="PS00614">
    <property type="entry name" value="IGPS"/>
    <property type="match status" value="1"/>
</dbReference>
<evidence type="ECO:0000259" key="20">
    <source>
        <dbReference type="Pfam" id="PF00697"/>
    </source>
</evidence>
<comment type="catalytic activity">
    <reaction evidence="1 16">
        <text>N-(5-phospho-beta-D-ribosyl)anthranilate = 1-(2-carboxyphenylamino)-1-deoxy-D-ribulose 5-phosphate</text>
        <dbReference type="Rhea" id="RHEA:21540"/>
        <dbReference type="ChEBI" id="CHEBI:18277"/>
        <dbReference type="ChEBI" id="CHEBI:58613"/>
        <dbReference type="EC" id="5.3.1.24"/>
    </reaction>
</comment>
<name>M2N3M5_BAUPA</name>
<evidence type="ECO:0000256" key="6">
    <source>
        <dbReference type="ARBA" id="ARBA00004873"/>
    </source>
</evidence>
<keyword evidence="10" id="KW-0315">Glutamine amidotransferase</keyword>
<dbReference type="AlphaFoldDB" id="M2N3M5"/>
<dbReference type="PRINTS" id="PR00096">
    <property type="entry name" value="GATASE"/>
</dbReference>
<keyword evidence="12 16" id="KW-0413">Isomerase</keyword>
<keyword evidence="11 16" id="KW-0057">Aromatic amino acid biosynthesis</keyword>
<proteinExistence type="inferred from homology"/>